<sequence>MDLTLSLLFIFLSSILYIPTMRNPCQIQDLVTGRMTTICEYCPTTMGDLVPNWADPRIMKLGVGVGVSFDDEMDVVQR</sequence>
<evidence type="ECO:0000256" key="1">
    <source>
        <dbReference type="SAM" id="SignalP"/>
    </source>
</evidence>
<proteinExistence type="predicted"/>
<dbReference type="EMBL" id="KE345922">
    <property type="protein sequence ID" value="EXC20861.1"/>
    <property type="molecule type" value="Genomic_DNA"/>
</dbReference>
<feature type="signal peptide" evidence="1">
    <location>
        <begin position="1"/>
        <end position="22"/>
    </location>
</feature>
<keyword evidence="3" id="KW-1185">Reference proteome</keyword>
<dbReference type="Proteomes" id="UP000030645">
    <property type="component" value="Unassembled WGS sequence"/>
</dbReference>
<accession>W9S9D7</accession>
<evidence type="ECO:0000313" key="2">
    <source>
        <dbReference type="EMBL" id="EXC20861.1"/>
    </source>
</evidence>
<dbReference type="AlphaFoldDB" id="W9S9D7"/>
<evidence type="ECO:0000313" key="3">
    <source>
        <dbReference type="Proteomes" id="UP000030645"/>
    </source>
</evidence>
<protein>
    <submittedName>
        <fullName evidence="2">Uncharacterized protein</fullName>
    </submittedName>
</protein>
<keyword evidence="1" id="KW-0732">Signal</keyword>
<name>W9S9D7_9ROSA</name>
<organism evidence="2 3">
    <name type="scientific">Morus notabilis</name>
    <dbReference type="NCBI Taxonomy" id="981085"/>
    <lineage>
        <taxon>Eukaryota</taxon>
        <taxon>Viridiplantae</taxon>
        <taxon>Streptophyta</taxon>
        <taxon>Embryophyta</taxon>
        <taxon>Tracheophyta</taxon>
        <taxon>Spermatophyta</taxon>
        <taxon>Magnoliopsida</taxon>
        <taxon>eudicotyledons</taxon>
        <taxon>Gunneridae</taxon>
        <taxon>Pentapetalae</taxon>
        <taxon>rosids</taxon>
        <taxon>fabids</taxon>
        <taxon>Rosales</taxon>
        <taxon>Moraceae</taxon>
        <taxon>Moreae</taxon>
        <taxon>Morus</taxon>
    </lineage>
</organism>
<gene>
    <name evidence="2" type="ORF">L484_012936</name>
</gene>
<feature type="chain" id="PRO_5004930208" evidence="1">
    <location>
        <begin position="23"/>
        <end position="78"/>
    </location>
</feature>
<reference evidence="3" key="1">
    <citation type="submission" date="2013-01" db="EMBL/GenBank/DDBJ databases">
        <title>Draft Genome Sequence of a Mulberry Tree, Morus notabilis C.K. Schneid.</title>
        <authorList>
            <person name="He N."/>
            <person name="Zhao S."/>
        </authorList>
    </citation>
    <scope>NUCLEOTIDE SEQUENCE</scope>
</reference>